<keyword evidence="6" id="KW-0067">ATP-binding</keyword>
<evidence type="ECO:0000259" key="8">
    <source>
        <dbReference type="PROSITE" id="PS50263"/>
    </source>
</evidence>
<dbReference type="InterPro" id="IPR014445">
    <property type="entry name" value="Gln-dep_NAD_synthase"/>
</dbReference>
<dbReference type="GO" id="GO:0003952">
    <property type="term" value="F:NAD+ synthase (glutamine-hydrolyzing) activity"/>
    <property type="evidence" value="ECO:0007669"/>
    <property type="project" value="UniProtKB-EC"/>
</dbReference>
<dbReference type="UniPathway" id="UPA00253">
    <property type="reaction ID" value="UER00334"/>
</dbReference>
<dbReference type="SUPFAM" id="SSF52402">
    <property type="entry name" value="Adenine nucleotide alpha hydrolases-like"/>
    <property type="match status" value="1"/>
</dbReference>
<dbReference type="Gene3D" id="3.60.110.10">
    <property type="entry name" value="Carbon-nitrogen hydrolase"/>
    <property type="match status" value="1"/>
</dbReference>
<dbReference type="InterPro" id="IPR003010">
    <property type="entry name" value="C-N_Hydrolase"/>
</dbReference>
<dbReference type="EC" id="6.3.5.1" evidence="3"/>
<dbReference type="CDD" id="cd07570">
    <property type="entry name" value="GAT_Gln-NAD-synth"/>
    <property type="match status" value="1"/>
</dbReference>
<dbReference type="PROSITE" id="PS50263">
    <property type="entry name" value="CN_HYDROLASE"/>
    <property type="match status" value="1"/>
</dbReference>
<dbReference type="GO" id="GO:0005737">
    <property type="term" value="C:cytoplasm"/>
    <property type="evidence" value="ECO:0007669"/>
    <property type="project" value="InterPro"/>
</dbReference>
<dbReference type="Pfam" id="PF00795">
    <property type="entry name" value="CN_hydrolase"/>
    <property type="match status" value="1"/>
</dbReference>
<evidence type="ECO:0000256" key="2">
    <source>
        <dbReference type="ARBA" id="ARBA00007145"/>
    </source>
</evidence>
<evidence type="ECO:0000256" key="5">
    <source>
        <dbReference type="ARBA" id="ARBA00022741"/>
    </source>
</evidence>
<protein>
    <recommendedName>
        <fullName evidence="3">NAD(+) synthase (glutamine-hydrolyzing)</fullName>
        <ecNumber evidence="3">6.3.5.1</ecNumber>
    </recommendedName>
</protein>
<evidence type="ECO:0000313" key="9">
    <source>
        <dbReference type="EMBL" id="CAB5037442.1"/>
    </source>
</evidence>
<dbReference type="AlphaFoldDB" id="A0A6J7S954"/>
<dbReference type="InterPro" id="IPR022310">
    <property type="entry name" value="NAD/GMP_synthase"/>
</dbReference>
<dbReference type="PIRSF" id="PIRSF006630">
    <property type="entry name" value="NADS_GAT"/>
    <property type="match status" value="1"/>
</dbReference>
<dbReference type="EMBL" id="CAFBQA010000024">
    <property type="protein sequence ID" value="CAB5037442.1"/>
    <property type="molecule type" value="Genomic_DNA"/>
</dbReference>
<dbReference type="HAMAP" id="MF_02090">
    <property type="entry name" value="NadE_glutamine_dep"/>
    <property type="match status" value="1"/>
</dbReference>
<comment type="similarity">
    <text evidence="2">In the C-terminal section; belongs to the NAD synthetase family.</text>
</comment>
<dbReference type="GO" id="GO:0004359">
    <property type="term" value="F:glutaminase activity"/>
    <property type="evidence" value="ECO:0007669"/>
    <property type="project" value="InterPro"/>
</dbReference>
<dbReference type="SUPFAM" id="SSF56317">
    <property type="entry name" value="Carbon-nitrogen hydrolase"/>
    <property type="match status" value="1"/>
</dbReference>
<comment type="pathway">
    <text evidence="1">Cofactor biosynthesis; NAD(+) biosynthesis; NAD(+) from deamido-NAD(+) (L-Gln route): step 1/1.</text>
</comment>
<evidence type="ECO:0000256" key="4">
    <source>
        <dbReference type="ARBA" id="ARBA00022598"/>
    </source>
</evidence>
<dbReference type="FunFam" id="3.40.50.620:FF:000106">
    <property type="entry name" value="Glutamine-dependent NAD(+) synthetase"/>
    <property type="match status" value="1"/>
</dbReference>
<dbReference type="CDD" id="cd00553">
    <property type="entry name" value="NAD_synthase"/>
    <property type="match status" value="1"/>
</dbReference>
<dbReference type="InterPro" id="IPR000132">
    <property type="entry name" value="Nitrilase/CN_hydratase_CS"/>
</dbReference>
<name>A0A6J7S954_9ZZZZ</name>
<evidence type="ECO:0000256" key="6">
    <source>
        <dbReference type="ARBA" id="ARBA00022840"/>
    </source>
</evidence>
<dbReference type="GO" id="GO:0005524">
    <property type="term" value="F:ATP binding"/>
    <property type="evidence" value="ECO:0007669"/>
    <property type="project" value="UniProtKB-KW"/>
</dbReference>
<dbReference type="Pfam" id="PF02540">
    <property type="entry name" value="NAD_synthase"/>
    <property type="match status" value="1"/>
</dbReference>
<evidence type="ECO:0000256" key="7">
    <source>
        <dbReference type="ARBA" id="ARBA00023027"/>
    </source>
</evidence>
<dbReference type="PANTHER" id="PTHR23090">
    <property type="entry name" value="NH 3 /GLUTAMINE-DEPENDENT NAD + SYNTHETASE"/>
    <property type="match status" value="1"/>
</dbReference>
<dbReference type="GO" id="GO:0000257">
    <property type="term" value="F:nitrilase activity"/>
    <property type="evidence" value="ECO:0007669"/>
    <property type="project" value="UniProtKB-ARBA"/>
</dbReference>
<dbReference type="NCBIfam" id="TIGR00552">
    <property type="entry name" value="nadE"/>
    <property type="match status" value="1"/>
</dbReference>
<evidence type="ECO:0000256" key="1">
    <source>
        <dbReference type="ARBA" id="ARBA00005188"/>
    </source>
</evidence>
<gene>
    <name evidence="9" type="ORF">UFOPK4234_00616</name>
</gene>
<dbReference type="GO" id="GO:0009435">
    <property type="term" value="P:NAD+ biosynthetic process"/>
    <property type="evidence" value="ECO:0007669"/>
    <property type="project" value="UniProtKB-UniPathway"/>
</dbReference>
<dbReference type="InterPro" id="IPR014729">
    <property type="entry name" value="Rossmann-like_a/b/a_fold"/>
</dbReference>
<evidence type="ECO:0000256" key="3">
    <source>
        <dbReference type="ARBA" id="ARBA00012743"/>
    </source>
</evidence>
<dbReference type="NCBIfam" id="NF010588">
    <property type="entry name" value="PRK13981.1"/>
    <property type="match status" value="1"/>
</dbReference>
<proteinExistence type="inferred from homology"/>
<organism evidence="9">
    <name type="scientific">freshwater metagenome</name>
    <dbReference type="NCBI Taxonomy" id="449393"/>
    <lineage>
        <taxon>unclassified sequences</taxon>
        <taxon>metagenomes</taxon>
        <taxon>ecological metagenomes</taxon>
    </lineage>
</organism>
<keyword evidence="4" id="KW-0436">Ligase</keyword>
<dbReference type="PROSITE" id="PS00920">
    <property type="entry name" value="NITRIL_CHT_1"/>
    <property type="match status" value="1"/>
</dbReference>
<dbReference type="InterPro" id="IPR003694">
    <property type="entry name" value="NAD_synthase"/>
</dbReference>
<accession>A0A6J7S954</accession>
<dbReference type="InterPro" id="IPR036526">
    <property type="entry name" value="C-N_Hydrolase_sf"/>
</dbReference>
<feature type="domain" description="CN hydrolase" evidence="8">
    <location>
        <begin position="7"/>
        <end position="262"/>
    </location>
</feature>
<reference evidence="9" key="1">
    <citation type="submission" date="2020-05" db="EMBL/GenBank/DDBJ databases">
        <authorList>
            <person name="Chiriac C."/>
            <person name="Salcher M."/>
            <person name="Ghai R."/>
            <person name="Kavagutti S V."/>
        </authorList>
    </citation>
    <scope>NUCLEOTIDE SEQUENCE</scope>
</reference>
<dbReference type="PANTHER" id="PTHR23090:SF9">
    <property type="entry name" value="GLUTAMINE-DEPENDENT NAD(+) SYNTHETASE"/>
    <property type="match status" value="1"/>
</dbReference>
<sequence length="578" mass="62377">MSTRAHLRLALAQVNPKVGDLAGNADLVVAYTVQAADQGSDLVVFPEMMLTGYPIEDLALRPSFQSAVLEQLSILADDIKHAGCGHLPVIVGFLDQQNLKSETLGVPAGNPQNALALIHEGSVVATYAKYHLPNYGVFDEFRYFVPGEESLVFRHKGIDIGVAICEDLWQEGGPVAQIKQRNAGLLVVINGSPYEQEKDDARLALCSRRAREAGCALAYVNMTGGQDELVFDGDSMIVDSAGVLVARAPQFEDGLMVTDLELPVRSAVAVDLVINDETRTIEQPLPSGIATRLDMHGEVWSALVVGLRDYVEKNNFKSVILGLSGGIDSALVAAIAVDALGADRVFGVSLPSKYSSDHSKSDAYALAENLGINIRTVEIEPLVAAFVGELKLTGLAEENVQARVRGTSLMALSNSEGHLVLATGNKSELAVGYSTIYGDAVGGFAPIKDLPKTLVWELAKWRNVVALAAGEIAPIPESSISKEPSAELRPDQRDSDSLPEYPILDRILDAYVQGDLGAGWIAREGFDPALIEKILRMVDAAEYKRRQYPPGTKVSVRAFGRDRRLPITSVWREIVTRL</sequence>
<keyword evidence="5" id="KW-0547">Nucleotide-binding</keyword>
<keyword evidence="7" id="KW-0520">NAD</keyword>
<dbReference type="Gene3D" id="3.40.50.620">
    <property type="entry name" value="HUPs"/>
    <property type="match status" value="1"/>
</dbReference>